<dbReference type="EMBL" id="KZ992462">
    <property type="protein sequence ID" value="RKP10241.1"/>
    <property type="molecule type" value="Genomic_DNA"/>
</dbReference>
<evidence type="ECO:0000256" key="1">
    <source>
        <dbReference type="ARBA" id="ARBA00004123"/>
    </source>
</evidence>
<dbReference type="SUPFAM" id="SSF46785">
    <property type="entry name" value="Winged helix' DNA-binding domain"/>
    <property type="match status" value="1"/>
</dbReference>
<dbReference type="InterPro" id="IPR000717">
    <property type="entry name" value="PCI_dom"/>
</dbReference>
<evidence type="ECO:0000313" key="8">
    <source>
        <dbReference type="EMBL" id="RKP10241.1"/>
    </source>
</evidence>
<dbReference type="GO" id="GO:0005737">
    <property type="term" value="C:cytoplasm"/>
    <property type="evidence" value="ECO:0007669"/>
    <property type="project" value="UniProtKB-SubCell"/>
</dbReference>
<evidence type="ECO:0000259" key="7">
    <source>
        <dbReference type="PROSITE" id="PS50250"/>
    </source>
</evidence>
<gene>
    <name evidence="8" type="ORF">THASP1DRAFT_13111</name>
</gene>
<evidence type="ECO:0000256" key="3">
    <source>
        <dbReference type="ARBA" id="ARBA00009318"/>
    </source>
</evidence>
<evidence type="ECO:0000313" key="9">
    <source>
        <dbReference type="Proteomes" id="UP000271241"/>
    </source>
</evidence>
<evidence type="ECO:0000256" key="4">
    <source>
        <dbReference type="ARBA" id="ARBA00014879"/>
    </source>
</evidence>
<dbReference type="InterPro" id="IPR036390">
    <property type="entry name" value="WH_DNA-bd_sf"/>
</dbReference>
<dbReference type="SMART" id="SM00753">
    <property type="entry name" value="PAM"/>
    <property type="match status" value="1"/>
</dbReference>
<sequence>MSDDDFMLEDDDVYSFDYSEDESDDPDVELQNTYYSAKAIMEEDEAGAISEFYAVVKAEEEKGDWGFKALRHIVQLEIKLKRYDDALSHYRELLTYIKSAVTRDDARDGVSLILDAASSITDAAQLQSFYEVTLSALKEAKNERLWMTTMLRLANLKLEREEHRDLTNLIAELREACAKDGNAGNQMHDNNLLEVYALEIQMLTREKKTKKLKELYQQCLTVRAAIPHPRTMGIIRECGGKMHMTEQEWEKAQTDFFESFKNYDEAGSKQRIQVLKYLVLASMLTESQINPFDSQETKPYKSDPQIQAMTDLVNAYQHKEIHEFERILSKNKESIMGDPFIEEYIADVLRTIRTQVLLELIRPYTRIDIGSIAQQLNITSNEVEELLIGLVLDGKIDGRIDQVSQRLELKRNDTDREKYAVMAKWAESLGALQLGAFNQVSANV</sequence>
<evidence type="ECO:0000256" key="6">
    <source>
        <dbReference type="ARBA" id="ARBA00023242"/>
    </source>
</evidence>
<dbReference type="Proteomes" id="UP000271241">
    <property type="component" value="Unassembled WGS sequence"/>
</dbReference>
<evidence type="ECO:0000256" key="5">
    <source>
        <dbReference type="ARBA" id="ARBA00022490"/>
    </source>
</evidence>
<name>A0A4P9XX41_9FUNG</name>
<dbReference type="PANTHER" id="PTHR10678">
    <property type="entry name" value="26S PROTEASOME NON-ATPASE REGULATORY SUBUNIT 11/COP9 SIGNALOSOME COMPLEX SUBUNIT 2"/>
    <property type="match status" value="1"/>
</dbReference>
<protein>
    <recommendedName>
        <fullName evidence="4">COP9 signalosome complex subunit 2</fullName>
    </recommendedName>
</protein>
<dbReference type="FunFam" id="1.25.40.570:FF:000006">
    <property type="entry name" value="COP9 signalosome complex subunit 2"/>
    <property type="match status" value="1"/>
</dbReference>
<dbReference type="Pfam" id="PF01399">
    <property type="entry name" value="PCI"/>
    <property type="match status" value="1"/>
</dbReference>
<dbReference type="GO" id="GO:0005634">
    <property type="term" value="C:nucleus"/>
    <property type="evidence" value="ECO:0007669"/>
    <property type="project" value="UniProtKB-SubCell"/>
</dbReference>
<accession>A0A4P9XX41</accession>
<proteinExistence type="inferred from homology"/>
<organism evidence="8 9">
    <name type="scientific">Thamnocephalis sphaerospora</name>
    <dbReference type="NCBI Taxonomy" id="78915"/>
    <lineage>
        <taxon>Eukaryota</taxon>
        <taxon>Fungi</taxon>
        <taxon>Fungi incertae sedis</taxon>
        <taxon>Zoopagomycota</taxon>
        <taxon>Zoopagomycotina</taxon>
        <taxon>Zoopagomycetes</taxon>
        <taxon>Zoopagales</taxon>
        <taxon>Sigmoideomycetaceae</taxon>
        <taxon>Thamnocephalis</taxon>
    </lineage>
</organism>
<dbReference type="Gene3D" id="1.25.40.570">
    <property type="match status" value="1"/>
</dbReference>
<dbReference type="PROSITE" id="PS50250">
    <property type="entry name" value="PCI"/>
    <property type="match status" value="1"/>
</dbReference>
<evidence type="ECO:0000256" key="2">
    <source>
        <dbReference type="ARBA" id="ARBA00004496"/>
    </source>
</evidence>
<reference evidence="9" key="1">
    <citation type="journal article" date="2018" name="Nat. Microbiol.">
        <title>Leveraging single-cell genomics to expand the fungal tree of life.</title>
        <authorList>
            <person name="Ahrendt S.R."/>
            <person name="Quandt C.A."/>
            <person name="Ciobanu D."/>
            <person name="Clum A."/>
            <person name="Salamov A."/>
            <person name="Andreopoulos B."/>
            <person name="Cheng J.F."/>
            <person name="Woyke T."/>
            <person name="Pelin A."/>
            <person name="Henrissat B."/>
            <person name="Reynolds N.K."/>
            <person name="Benny G.L."/>
            <person name="Smith M.E."/>
            <person name="James T.Y."/>
            <person name="Grigoriev I.V."/>
        </authorList>
    </citation>
    <scope>NUCLEOTIDE SEQUENCE [LARGE SCALE GENOMIC DNA]</scope>
    <source>
        <strain evidence="9">RSA 1356</strain>
    </source>
</reference>
<dbReference type="InterPro" id="IPR050871">
    <property type="entry name" value="26S_Proteasome/COP9_Components"/>
</dbReference>
<dbReference type="STRING" id="78915.A0A4P9XX41"/>
<keyword evidence="5" id="KW-0963">Cytoplasm</keyword>
<comment type="similarity">
    <text evidence="3">Belongs to the CSN2 family.</text>
</comment>
<feature type="domain" description="PCI" evidence="7">
    <location>
        <begin position="245"/>
        <end position="414"/>
    </location>
</feature>
<dbReference type="OrthoDB" id="194139at2759"/>
<dbReference type="AlphaFoldDB" id="A0A4P9XX41"/>
<comment type="subcellular location">
    <subcellularLocation>
        <location evidence="2">Cytoplasm</location>
    </subcellularLocation>
    <subcellularLocation>
        <location evidence="1">Nucleus</location>
    </subcellularLocation>
</comment>
<keyword evidence="6" id="KW-0539">Nucleus</keyword>
<dbReference type="SMART" id="SM00088">
    <property type="entry name" value="PINT"/>
    <property type="match status" value="1"/>
</dbReference>
<keyword evidence="9" id="KW-1185">Reference proteome</keyword>